<keyword evidence="3" id="KW-0879">Wnt signaling pathway</keyword>
<evidence type="ECO:0000256" key="1">
    <source>
        <dbReference type="ARBA" id="ARBA00004413"/>
    </source>
</evidence>
<proteinExistence type="predicted"/>
<sequence>MKIHLDQSTGMAHNDIFTIRGINQGVSHSSYGGSDVPMAPSKEQQTLMWQQNSYLVDSGINSGAATQVPSLTGKEDDEMEGDQLMFDLDQGFAQGFTQEQVDDMNQQLSQTRSQRVRAAMFPETLEEGIEIPSTQLDPAQPTAVQRLAEPSQMLKHAVVNLINYQDDADLATRAIPELIKLLNDEDQVVVSQAAMMVHQLSKKEASRHAIMNSPQMVAALVRAISNSNDLETTKGAVGTLHNLSHHRQGLLAIFKSGGIPALVKLLSSPVESVLFYAITTLHNLLLHQDGSKMAVRLAGGLQKMVALLQRNNVKFLAIVTDCLQILAYGNQESKLIILASQGPIELVRIMRSYDYEKLLWTTSRVLKVLSVCSSNKPAIVEAGGMQALAMHLGNPSGRLVQNCLWTLRNLSDAATKVTVCQAGGVDALVRTVVSAGDREEITEPAVCALRHLTSRHLDSEMAQNAVRLHYGLPVIVKLLQPPSRWPLVKAVVGLVRNLALCPANHAPLREHGAVHHLVRLLMRAFNDTQRQLKYMMCAVHHLVRLLMRAFNDTQRQRSSVSGGGGGGGAGGAYADGVRMEEIVEGAVGALHILAREGLNRQLIRQQNVIPIFVQLLFNEIENIQRVAAGVLCELAADKEGAEMIEAEGATAPLTELLHSRNEGVATYAAAVLFRMSEDKPHDYKKRLSMELTNSLFRDDHQMWPNDLAMQPDLQDMLGPEQGYEGLYGTRPSFHQQAGYDQIPIDSMQGLEIGSGFGMEMDIGETETGGGGGADLAFPEPPHDNNNVAAWYDTDL</sequence>
<dbReference type="GO" id="GO:0007155">
    <property type="term" value="P:cell adhesion"/>
    <property type="evidence" value="ECO:0007669"/>
    <property type="project" value="UniProtKB-KW"/>
</dbReference>
<keyword evidence="4" id="KW-0709">Segmentation polarity protein</keyword>
<dbReference type="FunFam" id="1.25.10.10:FF:001500">
    <property type="entry name" value="Predicted protein"/>
    <property type="match status" value="1"/>
</dbReference>
<dbReference type="CDD" id="cd21726">
    <property type="entry name" value="CTNNAbd_dArm"/>
    <property type="match status" value="1"/>
</dbReference>
<dbReference type="AlphaFoldDB" id="A0A194QQU0"/>
<dbReference type="Gene3D" id="1.25.10.10">
    <property type="entry name" value="Leucine-rich Repeat Variant"/>
    <property type="match status" value="1"/>
</dbReference>
<dbReference type="PRINTS" id="PR01869">
    <property type="entry name" value="BCATNINFAMLY"/>
</dbReference>
<accession>A0A194QQU0</accession>
<dbReference type="SUPFAM" id="SSF48371">
    <property type="entry name" value="ARM repeat"/>
    <property type="match status" value="1"/>
</dbReference>
<dbReference type="GO" id="GO:0016055">
    <property type="term" value="P:Wnt signaling pathway"/>
    <property type="evidence" value="ECO:0007669"/>
    <property type="project" value="UniProtKB-KW"/>
</dbReference>
<dbReference type="InterPro" id="IPR000225">
    <property type="entry name" value="Armadillo"/>
</dbReference>
<dbReference type="PROSITE" id="PS50176">
    <property type="entry name" value="ARM_REPEAT"/>
    <property type="match status" value="8"/>
</dbReference>
<organism evidence="7 8">
    <name type="scientific">Papilio machaon</name>
    <name type="common">Old World swallowtail butterfly</name>
    <dbReference type="NCBI Taxonomy" id="76193"/>
    <lineage>
        <taxon>Eukaryota</taxon>
        <taxon>Metazoa</taxon>
        <taxon>Ecdysozoa</taxon>
        <taxon>Arthropoda</taxon>
        <taxon>Hexapoda</taxon>
        <taxon>Insecta</taxon>
        <taxon>Pterygota</taxon>
        <taxon>Neoptera</taxon>
        <taxon>Endopterygota</taxon>
        <taxon>Lepidoptera</taxon>
        <taxon>Glossata</taxon>
        <taxon>Ditrysia</taxon>
        <taxon>Papilionoidea</taxon>
        <taxon>Papilionidae</taxon>
        <taxon>Papilioninae</taxon>
        <taxon>Papilio</taxon>
    </lineage>
</organism>
<dbReference type="GO" id="GO:0045296">
    <property type="term" value="F:cadherin binding"/>
    <property type="evidence" value="ECO:0007669"/>
    <property type="project" value="InterPro"/>
</dbReference>
<comment type="subcellular location">
    <subcellularLocation>
        <location evidence="1">Cell membrane</location>
        <topology evidence="1">Peripheral membrane protein</topology>
        <orientation evidence="1">Cytoplasmic side</orientation>
    </subcellularLocation>
</comment>
<dbReference type="Proteomes" id="UP000053240">
    <property type="component" value="Unassembled WGS sequence"/>
</dbReference>
<gene>
    <name evidence="7" type="ORF">RR48_12715</name>
</gene>
<dbReference type="EMBL" id="KQ461175">
    <property type="protein sequence ID" value="KPJ07873.1"/>
    <property type="molecule type" value="Genomic_DNA"/>
</dbReference>
<dbReference type="InterPro" id="IPR016024">
    <property type="entry name" value="ARM-type_fold"/>
</dbReference>
<keyword evidence="5" id="KW-0130">Cell adhesion</keyword>
<dbReference type="GO" id="GO:0007367">
    <property type="term" value="P:segment polarity determination"/>
    <property type="evidence" value="ECO:0007669"/>
    <property type="project" value="UniProtKB-KW"/>
</dbReference>
<feature type="repeat" description="ARM" evidence="6">
    <location>
        <begin position="341"/>
        <end position="384"/>
    </location>
</feature>
<evidence type="ECO:0000313" key="7">
    <source>
        <dbReference type="EMBL" id="KPJ07873.1"/>
    </source>
</evidence>
<feature type="repeat" description="ARM" evidence="6">
    <location>
        <begin position="215"/>
        <end position="258"/>
    </location>
</feature>
<dbReference type="InterPro" id="IPR013284">
    <property type="entry name" value="Beta-catenin"/>
</dbReference>
<protein>
    <recommendedName>
        <fullName evidence="2">Armadillo segment polarity protein</fullName>
    </recommendedName>
</protein>
<feature type="repeat" description="ARM" evidence="6">
    <location>
        <begin position="607"/>
        <end position="649"/>
    </location>
</feature>
<dbReference type="STRING" id="76193.A0A194QQU0"/>
<evidence type="ECO:0000313" key="8">
    <source>
        <dbReference type="Proteomes" id="UP000053240"/>
    </source>
</evidence>
<dbReference type="Pfam" id="PF00514">
    <property type="entry name" value="Arm"/>
    <property type="match status" value="4"/>
</dbReference>
<evidence type="ECO:0000256" key="3">
    <source>
        <dbReference type="ARBA" id="ARBA00022687"/>
    </source>
</evidence>
<keyword evidence="4" id="KW-0217">Developmental protein</keyword>
<evidence type="ECO:0000256" key="6">
    <source>
        <dbReference type="PROSITE-ProRule" id="PRU00259"/>
    </source>
</evidence>
<evidence type="ECO:0000256" key="2">
    <source>
        <dbReference type="ARBA" id="ARBA00022289"/>
    </source>
</evidence>
<dbReference type="SMART" id="SM00185">
    <property type="entry name" value="ARM"/>
    <property type="match status" value="11"/>
</dbReference>
<evidence type="ECO:0000256" key="4">
    <source>
        <dbReference type="ARBA" id="ARBA00022716"/>
    </source>
</evidence>
<keyword evidence="8" id="KW-1185">Reference proteome</keyword>
<dbReference type="PANTHER" id="PTHR45976">
    <property type="entry name" value="ARMADILLO SEGMENT POLARITY PROTEIN"/>
    <property type="match status" value="1"/>
</dbReference>
<feature type="repeat" description="ARM" evidence="6">
    <location>
        <begin position="470"/>
        <end position="513"/>
    </location>
</feature>
<feature type="repeat" description="ARM" evidence="6">
    <location>
        <begin position="299"/>
        <end position="341"/>
    </location>
</feature>
<reference evidence="7 8" key="1">
    <citation type="journal article" date="2015" name="Nat. Commun.">
        <title>Outbred genome sequencing and CRISPR/Cas9 gene editing in butterflies.</title>
        <authorList>
            <person name="Li X."/>
            <person name="Fan D."/>
            <person name="Zhang W."/>
            <person name="Liu G."/>
            <person name="Zhang L."/>
            <person name="Zhao L."/>
            <person name="Fang X."/>
            <person name="Chen L."/>
            <person name="Dong Y."/>
            <person name="Chen Y."/>
            <person name="Ding Y."/>
            <person name="Zhao R."/>
            <person name="Feng M."/>
            <person name="Zhu Y."/>
            <person name="Feng Y."/>
            <person name="Jiang X."/>
            <person name="Zhu D."/>
            <person name="Xiang H."/>
            <person name="Feng X."/>
            <person name="Li S."/>
            <person name="Wang J."/>
            <person name="Zhang G."/>
            <person name="Kronforst M.R."/>
            <person name="Wang W."/>
        </authorList>
    </citation>
    <scope>NUCLEOTIDE SEQUENCE [LARGE SCALE GENOMIC DNA]</scope>
    <source>
        <strain evidence="7">Ya'a_city_454_Pm</strain>
        <tissue evidence="7">Whole body</tissue>
    </source>
</reference>
<dbReference type="InParanoid" id="A0A194QQU0"/>
<feature type="repeat" description="ARM" evidence="6">
    <location>
        <begin position="257"/>
        <end position="299"/>
    </location>
</feature>
<feature type="repeat" description="ARM" evidence="6">
    <location>
        <begin position="423"/>
        <end position="465"/>
    </location>
</feature>
<feature type="repeat" description="ARM" evidence="6">
    <location>
        <begin position="173"/>
        <end position="213"/>
    </location>
</feature>
<name>A0A194QQU0_PAPMA</name>
<dbReference type="GO" id="GO:0005886">
    <property type="term" value="C:plasma membrane"/>
    <property type="evidence" value="ECO:0007669"/>
    <property type="project" value="UniProtKB-SubCell"/>
</dbReference>
<dbReference type="FunCoup" id="A0A194QQU0">
    <property type="interactions" value="1427"/>
</dbReference>
<evidence type="ECO:0000256" key="5">
    <source>
        <dbReference type="ARBA" id="ARBA00022889"/>
    </source>
</evidence>
<dbReference type="InterPro" id="IPR011989">
    <property type="entry name" value="ARM-like"/>
</dbReference>